<dbReference type="PANTHER" id="PTHR46825">
    <property type="entry name" value="D-ALANYL-D-ALANINE-CARBOXYPEPTIDASE/ENDOPEPTIDASE AMPH"/>
    <property type="match status" value="1"/>
</dbReference>
<keyword evidence="4" id="KW-1185">Reference proteome</keyword>
<dbReference type="OrthoDB" id="3499702at2"/>
<dbReference type="Gene3D" id="3.40.710.10">
    <property type="entry name" value="DD-peptidase/beta-lactamase superfamily"/>
    <property type="match status" value="1"/>
</dbReference>
<feature type="domain" description="Beta-lactamase-related" evidence="2">
    <location>
        <begin position="37"/>
        <end position="369"/>
    </location>
</feature>
<evidence type="ECO:0000313" key="4">
    <source>
        <dbReference type="Proteomes" id="UP000316096"/>
    </source>
</evidence>
<name>A0A543CK85_9ACTN</name>
<dbReference type="Proteomes" id="UP000316096">
    <property type="component" value="Unassembled WGS sequence"/>
</dbReference>
<evidence type="ECO:0000256" key="1">
    <source>
        <dbReference type="SAM" id="SignalP"/>
    </source>
</evidence>
<dbReference type="EMBL" id="VFOZ01000001">
    <property type="protein sequence ID" value="TQL97475.1"/>
    <property type="molecule type" value="Genomic_DNA"/>
</dbReference>
<reference evidence="3 4" key="1">
    <citation type="submission" date="2019-06" db="EMBL/GenBank/DDBJ databases">
        <title>Sequencing the genomes of 1000 actinobacteria strains.</title>
        <authorList>
            <person name="Klenk H.-P."/>
        </authorList>
    </citation>
    <scope>NUCLEOTIDE SEQUENCE [LARGE SCALE GENOMIC DNA]</scope>
    <source>
        <strain evidence="3 4">DSM 102200</strain>
    </source>
</reference>
<evidence type="ECO:0000259" key="2">
    <source>
        <dbReference type="Pfam" id="PF00144"/>
    </source>
</evidence>
<keyword evidence="1" id="KW-0732">Signal</keyword>
<dbReference type="PANTHER" id="PTHR46825:SF7">
    <property type="entry name" value="D-ALANYL-D-ALANINE CARBOXYPEPTIDASE"/>
    <property type="match status" value="1"/>
</dbReference>
<dbReference type="AlphaFoldDB" id="A0A543CK85"/>
<dbReference type="SUPFAM" id="SSF56601">
    <property type="entry name" value="beta-lactamase/transpeptidase-like"/>
    <property type="match status" value="1"/>
</dbReference>
<dbReference type="RefSeq" id="WP_141956207.1">
    <property type="nucleotide sequence ID" value="NZ_VFOZ01000001.1"/>
</dbReference>
<feature type="signal peptide" evidence="1">
    <location>
        <begin position="1"/>
        <end position="23"/>
    </location>
</feature>
<feature type="chain" id="PRO_5038355693" evidence="1">
    <location>
        <begin position="24"/>
        <end position="385"/>
    </location>
</feature>
<dbReference type="InterPro" id="IPR001466">
    <property type="entry name" value="Beta-lactam-related"/>
</dbReference>
<evidence type="ECO:0000313" key="3">
    <source>
        <dbReference type="EMBL" id="TQL97475.1"/>
    </source>
</evidence>
<accession>A0A543CK85</accession>
<dbReference type="Pfam" id="PF00144">
    <property type="entry name" value="Beta-lactamase"/>
    <property type="match status" value="1"/>
</dbReference>
<organism evidence="3 4">
    <name type="scientific">Actinoallomurus bryophytorum</name>
    <dbReference type="NCBI Taxonomy" id="1490222"/>
    <lineage>
        <taxon>Bacteria</taxon>
        <taxon>Bacillati</taxon>
        <taxon>Actinomycetota</taxon>
        <taxon>Actinomycetes</taxon>
        <taxon>Streptosporangiales</taxon>
        <taxon>Thermomonosporaceae</taxon>
        <taxon>Actinoallomurus</taxon>
    </lineage>
</organism>
<dbReference type="InterPro" id="IPR012338">
    <property type="entry name" value="Beta-lactam/transpept-like"/>
</dbReference>
<proteinExistence type="predicted"/>
<gene>
    <name evidence="3" type="ORF">FB559_3064</name>
</gene>
<protein>
    <submittedName>
        <fullName evidence="3">Alkaline D-peptidase</fullName>
    </submittedName>
</protein>
<comment type="caution">
    <text evidence="3">The sequence shown here is derived from an EMBL/GenBank/DDBJ whole genome shotgun (WGS) entry which is preliminary data.</text>
</comment>
<dbReference type="InterPro" id="IPR050491">
    <property type="entry name" value="AmpC-like"/>
</dbReference>
<sequence length="385" mass="40871">MIRYTRALAGALTLALAAGVASSAVTPHADATDRPALRQVLRRLTTEDGAPGALAEIEDGHGRTVLTSGVADLDTGAPMRGDSRFRIGSMTKPYVATVILQLVGEHRVSLDAPVERYLPGVVRGHGNDGREITVRELLQHTSGLPDYLAYLSFPDFIADRYAHHDRAELLSLALGHPPVFKPGTGWGYSNTEYLLAGMLIEKVTGHPYGEEVRRRILVPLGLRATYVPGDSPTIPGPHPRGYIRPDDGTPIVEMTEFNPSIAIASGDMISSGADMSRFFDALLHGRLLHPAELREMMTTRPTGGANGRAYGLGLESRTLPCGGVYWGHGGDIFGFETLGGATTDGRSATVMVNLDPGGTDAQDDDATAAIGAALCDDPGRSPASR</sequence>